<name>A0AAW1WLM4_RUBAR</name>
<reference evidence="1 2" key="1">
    <citation type="journal article" date="2023" name="G3 (Bethesda)">
        <title>A chromosome-length genome assembly and annotation of blackberry (Rubus argutus, cv. 'Hillquist').</title>
        <authorList>
            <person name="Bruna T."/>
            <person name="Aryal R."/>
            <person name="Dudchenko O."/>
            <person name="Sargent D.J."/>
            <person name="Mead D."/>
            <person name="Buti M."/>
            <person name="Cavallini A."/>
            <person name="Hytonen T."/>
            <person name="Andres J."/>
            <person name="Pham M."/>
            <person name="Weisz D."/>
            <person name="Mascagni F."/>
            <person name="Usai G."/>
            <person name="Natali L."/>
            <person name="Bassil N."/>
            <person name="Fernandez G.E."/>
            <person name="Lomsadze A."/>
            <person name="Armour M."/>
            <person name="Olukolu B."/>
            <person name="Poorten T."/>
            <person name="Britton C."/>
            <person name="Davik J."/>
            <person name="Ashrafi H."/>
            <person name="Aiden E.L."/>
            <person name="Borodovsky M."/>
            <person name="Worthington M."/>
        </authorList>
    </citation>
    <scope>NUCLEOTIDE SEQUENCE [LARGE SCALE GENOMIC DNA]</scope>
    <source>
        <strain evidence="1">PI 553951</strain>
    </source>
</reference>
<gene>
    <name evidence="1" type="ORF">M0R45_023001</name>
</gene>
<dbReference type="EMBL" id="JBEDUW010000005">
    <property type="protein sequence ID" value="KAK9925734.1"/>
    <property type="molecule type" value="Genomic_DNA"/>
</dbReference>
<dbReference type="Proteomes" id="UP001457282">
    <property type="component" value="Unassembled WGS sequence"/>
</dbReference>
<dbReference type="AlphaFoldDB" id="A0AAW1WLM4"/>
<keyword evidence="2" id="KW-1185">Reference proteome</keyword>
<sequence length="102" mass="11833">MKMDHGFQDHYSWLECMYLCALKISCSLTLYPWIHLYLHIFSLDLCCSIADISELVVEAREISSMTWKLKWFSEESPFKFVALLKAIHAGLTLSPLLIRCTS</sequence>
<organism evidence="1 2">
    <name type="scientific">Rubus argutus</name>
    <name type="common">Southern blackberry</name>
    <dbReference type="NCBI Taxonomy" id="59490"/>
    <lineage>
        <taxon>Eukaryota</taxon>
        <taxon>Viridiplantae</taxon>
        <taxon>Streptophyta</taxon>
        <taxon>Embryophyta</taxon>
        <taxon>Tracheophyta</taxon>
        <taxon>Spermatophyta</taxon>
        <taxon>Magnoliopsida</taxon>
        <taxon>eudicotyledons</taxon>
        <taxon>Gunneridae</taxon>
        <taxon>Pentapetalae</taxon>
        <taxon>rosids</taxon>
        <taxon>fabids</taxon>
        <taxon>Rosales</taxon>
        <taxon>Rosaceae</taxon>
        <taxon>Rosoideae</taxon>
        <taxon>Rosoideae incertae sedis</taxon>
        <taxon>Rubus</taxon>
    </lineage>
</organism>
<protein>
    <submittedName>
        <fullName evidence="1">Uncharacterized protein</fullName>
    </submittedName>
</protein>
<accession>A0AAW1WLM4</accession>
<comment type="caution">
    <text evidence="1">The sequence shown here is derived from an EMBL/GenBank/DDBJ whole genome shotgun (WGS) entry which is preliminary data.</text>
</comment>
<proteinExistence type="predicted"/>
<evidence type="ECO:0000313" key="2">
    <source>
        <dbReference type="Proteomes" id="UP001457282"/>
    </source>
</evidence>
<evidence type="ECO:0000313" key="1">
    <source>
        <dbReference type="EMBL" id="KAK9925734.1"/>
    </source>
</evidence>